<dbReference type="Gene3D" id="3.90.1150.10">
    <property type="entry name" value="Aspartate Aminotransferase, domain 1"/>
    <property type="match status" value="1"/>
</dbReference>
<evidence type="ECO:0000313" key="2">
    <source>
        <dbReference type="Proteomes" id="UP001549321"/>
    </source>
</evidence>
<keyword evidence="2" id="KW-1185">Reference proteome</keyword>
<dbReference type="GO" id="GO:0003677">
    <property type="term" value="F:DNA binding"/>
    <property type="evidence" value="ECO:0007669"/>
    <property type="project" value="UniProtKB-KW"/>
</dbReference>
<dbReference type="RefSeq" id="WP_354554238.1">
    <property type="nucleotide sequence ID" value="NZ_JBEPSM010000005.1"/>
</dbReference>
<protein>
    <submittedName>
        <fullName evidence="1">DNA-binding transcriptional MocR family regulator</fullName>
    </submittedName>
</protein>
<reference evidence="1 2" key="1">
    <citation type="submission" date="2024-06" db="EMBL/GenBank/DDBJ databases">
        <title>Sorghum-associated microbial communities from plants grown in Nebraska, USA.</title>
        <authorList>
            <person name="Schachtman D."/>
        </authorList>
    </citation>
    <scope>NUCLEOTIDE SEQUENCE [LARGE SCALE GENOMIC DNA]</scope>
    <source>
        <strain evidence="1 2">3207</strain>
    </source>
</reference>
<dbReference type="Proteomes" id="UP001549321">
    <property type="component" value="Unassembled WGS sequence"/>
</dbReference>
<comment type="caution">
    <text evidence="1">The sequence shown here is derived from an EMBL/GenBank/DDBJ whole genome shotgun (WGS) entry which is preliminary data.</text>
</comment>
<dbReference type="SUPFAM" id="SSF53383">
    <property type="entry name" value="PLP-dependent transferases"/>
    <property type="match status" value="1"/>
</dbReference>
<name>A0ABV2R5J9_9HYPH</name>
<evidence type="ECO:0000313" key="1">
    <source>
        <dbReference type="EMBL" id="MET4636554.1"/>
    </source>
</evidence>
<organism evidence="1 2">
    <name type="scientific">Kaistia defluvii</name>
    <dbReference type="NCBI Taxonomy" id="410841"/>
    <lineage>
        <taxon>Bacteria</taxon>
        <taxon>Pseudomonadati</taxon>
        <taxon>Pseudomonadota</taxon>
        <taxon>Alphaproteobacteria</taxon>
        <taxon>Hyphomicrobiales</taxon>
        <taxon>Kaistiaceae</taxon>
        <taxon>Kaistia</taxon>
    </lineage>
</organism>
<dbReference type="EMBL" id="JBEPSM010000005">
    <property type="protein sequence ID" value="MET4636554.1"/>
    <property type="molecule type" value="Genomic_DNA"/>
</dbReference>
<proteinExistence type="predicted"/>
<dbReference type="InterPro" id="IPR015422">
    <property type="entry name" value="PyrdxlP-dep_Trfase_small"/>
</dbReference>
<dbReference type="InterPro" id="IPR015424">
    <property type="entry name" value="PyrdxlP-dep_Trfase"/>
</dbReference>
<gene>
    <name evidence="1" type="ORF">ABIE08_004517</name>
</gene>
<keyword evidence="1" id="KW-0238">DNA-binding</keyword>
<accession>A0ABV2R5J9</accession>
<sequence>MSILQEIASAIRVENTGRQELAASILSDATIAANLATPHLWMSLPNRWRAVALVLQLEHRGVLILASSSFSVTSPALEAVRISLGAAPDRGVLETALRSIRSVLSLPHSDTRRALV</sequence>